<dbReference type="InterPro" id="IPR001584">
    <property type="entry name" value="Integrase_cat-core"/>
</dbReference>
<dbReference type="GO" id="GO:0003676">
    <property type="term" value="F:nucleic acid binding"/>
    <property type="evidence" value="ECO:0007669"/>
    <property type="project" value="InterPro"/>
</dbReference>
<dbReference type="Gene3D" id="3.30.420.10">
    <property type="entry name" value="Ribonuclease H-like superfamily/Ribonuclease H"/>
    <property type="match status" value="1"/>
</dbReference>
<evidence type="ECO:0000313" key="6">
    <source>
        <dbReference type="EMBL" id="KAK1662433.1"/>
    </source>
</evidence>
<dbReference type="PROSITE" id="PS50994">
    <property type="entry name" value="INTEGRASE"/>
    <property type="match status" value="1"/>
</dbReference>
<evidence type="ECO:0000256" key="3">
    <source>
        <dbReference type="ARBA" id="ARBA00022801"/>
    </source>
</evidence>
<dbReference type="InterPro" id="IPR054722">
    <property type="entry name" value="PolX-like_BBD"/>
</dbReference>
<evidence type="ECO:0000256" key="4">
    <source>
        <dbReference type="SAM" id="MobiDB-lite"/>
    </source>
</evidence>
<dbReference type="SUPFAM" id="SSF53098">
    <property type="entry name" value="Ribonuclease H-like"/>
    <property type="match status" value="1"/>
</dbReference>
<dbReference type="Pfam" id="PF22936">
    <property type="entry name" value="Pol_BBD"/>
    <property type="match status" value="1"/>
</dbReference>
<proteinExistence type="predicted"/>
<protein>
    <recommendedName>
        <fullName evidence="5">Integrase catalytic domain-containing protein</fullName>
    </recommendedName>
</protein>
<name>A0AAD8SS67_LOLMU</name>
<dbReference type="Pfam" id="PF00665">
    <property type="entry name" value="rve"/>
    <property type="match status" value="1"/>
</dbReference>
<feature type="region of interest" description="Disordered" evidence="4">
    <location>
        <begin position="510"/>
        <end position="563"/>
    </location>
</feature>
<feature type="compositionally biased region" description="Basic and acidic residues" evidence="4">
    <location>
        <begin position="530"/>
        <end position="540"/>
    </location>
</feature>
<keyword evidence="2" id="KW-0479">Metal-binding</keyword>
<feature type="region of interest" description="Disordered" evidence="4">
    <location>
        <begin position="621"/>
        <end position="646"/>
    </location>
</feature>
<dbReference type="GO" id="GO:0046872">
    <property type="term" value="F:metal ion binding"/>
    <property type="evidence" value="ECO:0007669"/>
    <property type="project" value="UniProtKB-KW"/>
</dbReference>
<dbReference type="InterPro" id="IPR013103">
    <property type="entry name" value="RVT_2"/>
</dbReference>
<evidence type="ECO:0000259" key="5">
    <source>
        <dbReference type="PROSITE" id="PS50994"/>
    </source>
</evidence>
<accession>A0AAD8SS67</accession>
<sequence length="646" mass="73619">MAMKSPREMNPLSGRVPGRSPESPEMGFTAAASLEGFPLKKELAKFTTTKNKMGLDDLLSKQMSNNQKYGLGYNPKPYKKNYYKKEKPAQEKNKKGYSSGGPKWVFDSGCTNHMTGGRGVLDQFIEDINKKSSITFGDNSKGNVLGACVAGKQLKKKHPIKSIVTTSRPLELLHLDLFGPSHYDTLGGSKYGLVIVDDYSRYSWVFLLKSKDETHREFIIFAKKVQRMYESEIKAIRTDSGTEFKNYTMQEFVDYEGIKHEFSAPYPSTKWKFEMSMMGELKFFLGFQVRQLAQGTFISQEKYVKDMHKKFNMTNASPMKTPMPLKGQLGSCDGEKDVDIKPLWDDYYDSQECMKNGTIVMPKAINKEVLTMHQATKYRFAVDTLQRMGLFDLMCLKPGDGYYCPIQEPTAGPPTISGMYYSYLVLAKLFRETLISKSGDTSECCAYHLNLMYYCRPENVKTIDGCDLLYCELRRSVRERMTPNYAQYIQHLINTVVPSRQNRQDQWVKIEPFKLPQQGDRPEIPAMMPSERRSKERHDPASSSYSRRPKHGASRFLTNDVAHQSLALNQETRRRQNEFMAARNAHVPPPGPEMEPVFAPTWEMPPIGDEMLQNFDLSMYAHGGLPPLSAQDPDTAGYGEDDDEDN</sequence>
<gene>
    <name evidence="6" type="ORF">QYE76_050592</name>
</gene>
<dbReference type="PANTHER" id="PTHR42648">
    <property type="entry name" value="TRANSPOSASE, PUTATIVE-RELATED"/>
    <property type="match status" value="1"/>
</dbReference>
<evidence type="ECO:0000256" key="2">
    <source>
        <dbReference type="ARBA" id="ARBA00022723"/>
    </source>
</evidence>
<comment type="caution">
    <text evidence="6">The sequence shown here is derived from an EMBL/GenBank/DDBJ whole genome shotgun (WGS) entry which is preliminary data.</text>
</comment>
<dbReference type="EMBL" id="JAUUTY010000003">
    <property type="protein sequence ID" value="KAK1662433.1"/>
    <property type="molecule type" value="Genomic_DNA"/>
</dbReference>
<organism evidence="6 7">
    <name type="scientific">Lolium multiflorum</name>
    <name type="common">Italian ryegrass</name>
    <name type="synonym">Lolium perenne subsp. multiflorum</name>
    <dbReference type="NCBI Taxonomy" id="4521"/>
    <lineage>
        <taxon>Eukaryota</taxon>
        <taxon>Viridiplantae</taxon>
        <taxon>Streptophyta</taxon>
        <taxon>Embryophyta</taxon>
        <taxon>Tracheophyta</taxon>
        <taxon>Spermatophyta</taxon>
        <taxon>Magnoliopsida</taxon>
        <taxon>Liliopsida</taxon>
        <taxon>Poales</taxon>
        <taxon>Poaceae</taxon>
        <taxon>BOP clade</taxon>
        <taxon>Pooideae</taxon>
        <taxon>Poodae</taxon>
        <taxon>Poeae</taxon>
        <taxon>Poeae Chloroplast Group 2 (Poeae type)</taxon>
        <taxon>Loliodinae</taxon>
        <taxon>Loliinae</taxon>
        <taxon>Lolium</taxon>
    </lineage>
</organism>
<dbReference type="InterPro" id="IPR039537">
    <property type="entry name" value="Retrotran_Ty1/copia-like"/>
</dbReference>
<dbReference type="GO" id="GO:0015074">
    <property type="term" value="P:DNA integration"/>
    <property type="evidence" value="ECO:0007669"/>
    <property type="project" value="InterPro"/>
</dbReference>
<reference evidence="6" key="1">
    <citation type="submission" date="2023-07" db="EMBL/GenBank/DDBJ databases">
        <title>A chromosome-level genome assembly of Lolium multiflorum.</title>
        <authorList>
            <person name="Chen Y."/>
            <person name="Copetti D."/>
            <person name="Kolliker R."/>
            <person name="Studer B."/>
        </authorList>
    </citation>
    <scope>NUCLEOTIDE SEQUENCE</scope>
    <source>
        <strain evidence="6">02402/16</strain>
        <tissue evidence="6">Leaf</tissue>
    </source>
</reference>
<dbReference type="AlphaFoldDB" id="A0AAD8SS67"/>
<dbReference type="Proteomes" id="UP001231189">
    <property type="component" value="Unassembled WGS sequence"/>
</dbReference>
<evidence type="ECO:0000256" key="1">
    <source>
        <dbReference type="ARBA" id="ARBA00022670"/>
    </source>
</evidence>
<dbReference type="GO" id="GO:0006508">
    <property type="term" value="P:proteolysis"/>
    <property type="evidence" value="ECO:0007669"/>
    <property type="project" value="UniProtKB-KW"/>
</dbReference>
<keyword evidence="1" id="KW-0645">Protease</keyword>
<dbReference type="Pfam" id="PF07727">
    <property type="entry name" value="RVT_2"/>
    <property type="match status" value="1"/>
</dbReference>
<feature type="region of interest" description="Disordered" evidence="4">
    <location>
        <begin position="1"/>
        <end position="26"/>
    </location>
</feature>
<feature type="domain" description="Integrase catalytic" evidence="5">
    <location>
        <begin position="165"/>
        <end position="332"/>
    </location>
</feature>
<dbReference type="PANTHER" id="PTHR42648:SF21">
    <property type="entry name" value="CYSTEINE-RICH RLK (RECEPTOR-LIKE PROTEIN KINASE) 8"/>
    <property type="match status" value="1"/>
</dbReference>
<dbReference type="InterPro" id="IPR012337">
    <property type="entry name" value="RNaseH-like_sf"/>
</dbReference>
<evidence type="ECO:0000313" key="7">
    <source>
        <dbReference type="Proteomes" id="UP001231189"/>
    </source>
</evidence>
<keyword evidence="7" id="KW-1185">Reference proteome</keyword>
<dbReference type="GO" id="GO:0008233">
    <property type="term" value="F:peptidase activity"/>
    <property type="evidence" value="ECO:0007669"/>
    <property type="project" value="UniProtKB-KW"/>
</dbReference>
<dbReference type="InterPro" id="IPR036397">
    <property type="entry name" value="RNaseH_sf"/>
</dbReference>
<keyword evidence="3" id="KW-0378">Hydrolase</keyword>